<dbReference type="EMBL" id="VIGC01000027">
    <property type="protein sequence ID" value="TQE94133.1"/>
    <property type="molecule type" value="Genomic_DNA"/>
</dbReference>
<comment type="similarity">
    <text evidence="1">Belongs to the TolB family.</text>
</comment>
<dbReference type="Pfam" id="PF07676">
    <property type="entry name" value="PD40"/>
    <property type="match status" value="2"/>
</dbReference>
<evidence type="ECO:0000256" key="3">
    <source>
        <dbReference type="SAM" id="Phobius"/>
    </source>
</evidence>
<keyword evidence="3" id="KW-0472">Membrane</keyword>
<dbReference type="SUPFAM" id="SSF48452">
    <property type="entry name" value="TPR-like"/>
    <property type="match status" value="1"/>
</dbReference>
<dbReference type="Proteomes" id="UP000317371">
    <property type="component" value="Unassembled WGS sequence"/>
</dbReference>
<evidence type="ECO:0000313" key="4">
    <source>
        <dbReference type="EMBL" id="TQE94133.1"/>
    </source>
</evidence>
<gene>
    <name evidence="4" type="ORF">FKZ61_18050</name>
</gene>
<name>A0A540VDF5_9CHLR</name>
<dbReference type="InterPro" id="IPR011990">
    <property type="entry name" value="TPR-like_helical_dom_sf"/>
</dbReference>
<feature type="region of interest" description="Disordered" evidence="2">
    <location>
        <begin position="1"/>
        <end position="96"/>
    </location>
</feature>
<protein>
    <recommendedName>
        <fullName evidence="6">Tetratricopeptide repeat protein</fullName>
    </recommendedName>
</protein>
<evidence type="ECO:0000256" key="2">
    <source>
        <dbReference type="SAM" id="MobiDB-lite"/>
    </source>
</evidence>
<dbReference type="RefSeq" id="WP_141611561.1">
    <property type="nucleotide sequence ID" value="NZ_VIGC02000027.1"/>
</dbReference>
<feature type="transmembrane region" description="Helical" evidence="3">
    <location>
        <begin position="192"/>
        <end position="213"/>
    </location>
</feature>
<accession>A0A540VDF5</accession>
<dbReference type="PANTHER" id="PTHR36842:SF1">
    <property type="entry name" value="PROTEIN TOLB"/>
    <property type="match status" value="1"/>
</dbReference>
<proteinExistence type="inferred from homology"/>
<dbReference type="InParanoid" id="A0A540VDF5"/>
<dbReference type="OrthoDB" id="139813at2"/>
<evidence type="ECO:0000256" key="1">
    <source>
        <dbReference type="ARBA" id="ARBA00009820"/>
    </source>
</evidence>
<keyword evidence="3" id="KW-1133">Transmembrane helix</keyword>
<comment type="caution">
    <text evidence="4">The sequence shown here is derived from an EMBL/GenBank/DDBJ whole genome shotgun (WGS) entry which is preliminary data.</text>
</comment>
<dbReference type="Gene3D" id="2.120.10.30">
    <property type="entry name" value="TolB, C-terminal domain"/>
    <property type="match status" value="2"/>
</dbReference>
<evidence type="ECO:0000313" key="5">
    <source>
        <dbReference type="Proteomes" id="UP000317371"/>
    </source>
</evidence>
<dbReference type="Gene3D" id="1.25.40.10">
    <property type="entry name" value="Tetratricopeptide repeat domain"/>
    <property type="match status" value="2"/>
</dbReference>
<reference evidence="4 5" key="1">
    <citation type="submission" date="2019-06" db="EMBL/GenBank/DDBJ databases">
        <title>Genome sequence of Litorilinea aerophila BAA-2444.</title>
        <authorList>
            <person name="Maclea K.S."/>
            <person name="Maurais E.G."/>
            <person name="Iannazzi L.C."/>
        </authorList>
    </citation>
    <scope>NUCLEOTIDE SEQUENCE [LARGE SCALE GENOMIC DNA]</scope>
    <source>
        <strain evidence="4 5">ATCC BAA-2444</strain>
    </source>
</reference>
<dbReference type="SUPFAM" id="SSF69304">
    <property type="entry name" value="Tricorn protease N-terminal domain"/>
    <property type="match status" value="1"/>
</dbReference>
<dbReference type="AlphaFoldDB" id="A0A540VDF5"/>
<keyword evidence="5" id="KW-1185">Reference proteome</keyword>
<dbReference type="PANTHER" id="PTHR36842">
    <property type="entry name" value="PROTEIN TOLB HOMOLOG"/>
    <property type="match status" value="1"/>
</dbReference>
<evidence type="ECO:0008006" key="6">
    <source>
        <dbReference type="Google" id="ProtNLM"/>
    </source>
</evidence>
<organism evidence="4 5">
    <name type="scientific">Litorilinea aerophila</name>
    <dbReference type="NCBI Taxonomy" id="1204385"/>
    <lineage>
        <taxon>Bacteria</taxon>
        <taxon>Bacillati</taxon>
        <taxon>Chloroflexota</taxon>
        <taxon>Caldilineae</taxon>
        <taxon>Caldilineales</taxon>
        <taxon>Caldilineaceae</taxon>
        <taxon>Litorilinea</taxon>
    </lineage>
</organism>
<sequence length="722" mass="80778">MPPSNGAPAAGSDEKPRQRGGKPAWLGGTNGHGGSNGARRPAEERPAAQDPFAVEAPGAAREGWWKAGDSAKPGSDVSAEWQEPSSRGHSPVPPTWVVASPEAEATDETAPAPPLHPDLLVSLDPRFIQAQFHMQQGAWAEAEARLRALQADYPRSQAVIALLDELALRAAVDLQWRDRIRGRRLGVKTERLLRRLLPFCLVLLFFLSGGLFYQHFISPYRQIQAQERAIQRLKEEGMRALQQGAYVQAMNLFDRVLEQWPQDATVLKLREDAKRQLTLATYYQLAQKVLAAGNYARALALFNAIEQEMPGYRDVGEKIQEINTYLEAEHLFTQADQAFRRQEWQRAAELFEEVRSLEGSYKADVTRERMAAAYLRAGQEIVSRRPAGLAELERARSYLQKVRNAPAEEAIARDELDLLNTYLAGERALRDQELRRAISAFHAVYQERPTYLGGYLVEQLYRSYVILAEQVLADGDAAYARELYALAASLPVDDGGEAARQAEQLATLVARSTPSTSSTPFASITALDGKNLQVYVGWIAFRSNRDGGADVYIMRADGSEQQRAPLAIQEQFLAQIQADRRSSDGRKEVVAQRPEGRNDSNIFLRTINPLTGDAREVMVTNFPGDEFEPVLSPAGDRIAFVSNHTGNDEIWTIGLDGQDPQQLTQNRWEWDKHPTWSPDGSQIAFFSNRSGRRQIWVMNADGTGQRNISNNDYEDWDPVWIK</sequence>
<keyword evidence="3" id="KW-0812">Transmembrane</keyword>
<dbReference type="InterPro" id="IPR011042">
    <property type="entry name" value="6-blade_b-propeller_TolB-like"/>
</dbReference>
<dbReference type="InterPro" id="IPR011659">
    <property type="entry name" value="WD40"/>
</dbReference>